<comment type="caution">
    <text evidence="1">The sequence shown here is derived from an EMBL/GenBank/DDBJ whole genome shotgun (WGS) entry which is preliminary data.</text>
</comment>
<dbReference type="Proteomes" id="UP001054889">
    <property type="component" value="Unassembled WGS sequence"/>
</dbReference>
<dbReference type="SUPFAM" id="SSF81383">
    <property type="entry name" value="F-box domain"/>
    <property type="match status" value="1"/>
</dbReference>
<sequence>MKRQRTTSSKTEEEAAGAPATSVNDDLLRLILLRLDSPIWLIRAASACKRWGRAVAGDDGGASFLRLARSLHPPAVVGRYHSRWVPSPIVFVPSSSWPAAAHEEGGFSLDFLPAGAKADYLSKLDVADCHGGLVLLLDRNKSSGGPFLLPGLVVCDPVLYQFYDDGPPHHLGCVTSAADSDDGDWRFLPRPVEDVHGNRWGDLAGRVDGSLYIGLVDRKMLVLQDDNARLLEFSVVDLPTRVEKNSEYQCTTRLPRASGLPPSTW</sequence>
<gene>
    <name evidence="1" type="primary">gb24278</name>
    <name evidence="1" type="ORF">PR202_gb24278</name>
</gene>
<organism evidence="1 2">
    <name type="scientific">Eleusine coracana subsp. coracana</name>
    <dbReference type="NCBI Taxonomy" id="191504"/>
    <lineage>
        <taxon>Eukaryota</taxon>
        <taxon>Viridiplantae</taxon>
        <taxon>Streptophyta</taxon>
        <taxon>Embryophyta</taxon>
        <taxon>Tracheophyta</taxon>
        <taxon>Spermatophyta</taxon>
        <taxon>Magnoliopsida</taxon>
        <taxon>Liliopsida</taxon>
        <taxon>Poales</taxon>
        <taxon>Poaceae</taxon>
        <taxon>PACMAD clade</taxon>
        <taxon>Chloridoideae</taxon>
        <taxon>Cynodonteae</taxon>
        <taxon>Eleusininae</taxon>
        <taxon>Eleusine</taxon>
    </lineage>
</organism>
<evidence type="ECO:0000313" key="1">
    <source>
        <dbReference type="EMBL" id="GJN35495.1"/>
    </source>
</evidence>
<dbReference type="AlphaFoldDB" id="A0AAV5FL18"/>
<dbReference type="EMBL" id="BQKI01000088">
    <property type="protein sequence ID" value="GJN35495.1"/>
    <property type="molecule type" value="Genomic_DNA"/>
</dbReference>
<keyword evidence="2" id="KW-1185">Reference proteome</keyword>
<dbReference type="InterPro" id="IPR036047">
    <property type="entry name" value="F-box-like_dom_sf"/>
</dbReference>
<proteinExistence type="predicted"/>
<evidence type="ECO:0000313" key="2">
    <source>
        <dbReference type="Proteomes" id="UP001054889"/>
    </source>
</evidence>
<name>A0AAV5FL18_ELECO</name>
<dbReference type="PANTHER" id="PTHR33207">
    <property type="entry name" value="F-BOX DOMAIN CONTAINING PROTEIN-RELATED"/>
    <property type="match status" value="1"/>
</dbReference>
<evidence type="ECO:0008006" key="3">
    <source>
        <dbReference type="Google" id="ProtNLM"/>
    </source>
</evidence>
<reference evidence="1" key="2">
    <citation type="submission" date="2021-12" db="EMBL/GenBank/DDBJ databases">
        <title>Resequencing data analysis of finger millet.</title>
        <authorList>
            <person name="Hatakeyama M."/>
            <person name="Aluri S."/>
            <person name="Balachadran M.T."/>
            <person name="Sivarajan S.R."/>
            <person name="Poveda L."/>
            <person name="Shimizu-Inatsugi R."/>
            <person name="Schlapbach R."/>
            <person name="Sreeman S.M."/>
            <person name="Shimizu K.K."/>
        </authorList>
    </citation>
    <scope>NUCLEOTIDE SEQUENCE</scope>
</reference>
<accession>A0AAV5FL18</accession>
<protein>
    <recommendedName>
        <fullName evidence="3">F-box domain-containing protein</fullName>
    </recommendedName>
</protein>
<reference evidence="1" key="1">
    <citation type="journal article" date="2018" name="DNA Res.">
        <title>Multiple hybrid de novo genome assembly of finger millet, an orphan allotetraploid crop.</title>
        <authorList>
            <person name="Hatakeyama M."/>
            <person name="Aluri S."/>
            <person name="Balachadran M.T."/>
            <person name="Sivarajan S.R."/>
            <person name="Patrignani A."/>
            <person name="Gruter S."/>
            <person name="Poveda L."/>
            <person name="Shimizu-Inatsugi R."/>
            <person name="Baeten J."/>
            <person name="Francoijs K.J."/>
            <person name="Nataraja K.N."/>
            <person name="Reddy Y.A.N."/>
            <person name="Phadnis S."/>
            <person name="Ravikumar R.L."/>
            <person name="Schlapbach R."/>
            <person name="Sreeman S.M."/>
            <person name="Shimizu K.K."/>
        </authorList>
    </citation>
    <scope>NUCLEOTIDE SEQUENCE</scope>
</reference>